<feature type="repeat" description="TPR" evidence="1">
    <location>
        <begin position="62"/>
        <end position="95"/>
    </location>
</feature>
<evidence type="ECO:0000256" key="2">
    <source>
        <dbReference type="SAM" id="SignalP"/>
    </source>
</evidence>
<dbReference type="PANTHER" id="PTHR12558">
    <property type="entry name" value="CELL DIVISION CYCLE 16,23,27"/>
    <property type="match status" value="1"/>
</dbReference>
<feature type="repeat" description="TPR" evidence="1">
    <location>
        <begin position="164"/>
        <end position="197"/>
    </location>
</feature>
<dbReference type="SUPFAM" id="SSF48452">
    <property type="entry name" value="TPR-like"/>
    <property type="match status" value="1"/>
</dbReference>
<dbReference type="EMBL" id="CP001344">
    <property type="protein sequence ID" value="ACL44433.1"/>
    <property type="molecule type" value="Genomic_DNA"/>
</dbReference>
<dbReference type="eggNOG" id="COG0457">
    <property type="taxonomic scope" value="Bacteria"/>
</dbReference>
<keyword evidence="1" id="KW-0802">TPR repeat</keyword>
<dbReference type="SMART" id="SM00028">
    <property type="entry name" value="TPR"/>
    <property type="match status" value="5"/>
</dbReference>
<organism evidence="3">
    <name type="scientific">Cyanothece sp. (strain PCC 7425 / ATCC 29141)</name>
    <dbReference type="NCBI Taxonomy" id="395961"/>
    <lineage>
        <taxon>Bacteria</taxon>
        <taxon>Bacillati</taxon>
        <taxon>Cyanobacteriota</taxon>
        <taxon>Cyanophyceae</taxon>
        <taxon>Gomontiellales</taxon>
        <taxon>Cyanothecaceae</taxon>
        <taxon>Cyanothece</taxon>
    </lineage>
</organism>
<dbReference type="HOGENOM" id="CLU_090627_0_0_3"/>
<dbReference type="STRING" id="395961.Cyan7425_2070"/>
<keyword evidence="2" id="KW-0732">Signal</keyword>
<dbReference type="OrthoDB" id="479590at2"/>
<dbReference type="PROSITE" id="PS50005">
    <property type="entry name" value="TPR"/>
    <property type="match status" value="4"/>
</dbReference>
<evidence type="ECO:0000313" key="3">
    <source>
        <dbReference type="EMBL" id="ACL44433.1"/>
    </source>
</evidence>
<dbReference type="KEGG" id="cyn:Cyan7425_2070"/>
<feature type="repeat" description="TPR" evidence="1">
    <location>
        <begin position="130"/>
        <end position="163"/>
    </location>
</feature>
<gene>
    <name evidence="3" type="ordered locus">Cyan7425_2070</name>
</gene>
<feature type="signal peptide" evidence="2">
    <location>
        <begin position="1"/>
        <end position="25"/>
    </location>
</feature>
<reference evidence="3" key="1">
    <citation type="submission" date="2009-01" db="EMBL/GenBank/DDBJ databases">
        <title>Complete sequence of chromosome Cyanothece sp. PCC 7425.</title>
        <authorList>
            <consortium name="US DOE Joint Genome Institute"/>
            <person name="Lucas S."/>
            <person name="Copeland A."/>
            <person name="Lapidus A."/>
            <person name="Glavina del Rio T."/>
            <person name="Dalin E."/>
            <person name="Tice H."/>
            <person name="Bruce D."/>
            <person name="Goodwin L."/>
            <person name="Pitluck S."/>
            <person name="Sims D."/>
            <person name="Meineke L."/>
            <person name="Brettin T."/>
            <person name="Detter J.C."/>
            <person name="Han C."/>
            <person name="Larimer F."/>
            <person name="Land M."/>
            <person name="Hauser L."/>
            <person name="Kyrpides N."/>
            <person name="Ovchinnikova G."/>
            <person name="Liberton M."/>
            <person name="Stoeckel J."/>
            <person name="Banerjee A."/>
            <person name="Singh A."/>
            <person name="Page L."/>
            <person name="Sato H."/>
            <person name="Zhao L."/>
            <person name="Sherman L."/>
            <person name="Pakrasi H."/>
            <person name="Richardson P."/>
        </authorList>
    </citation>
    <scope>NUCLEOTIDE SEQUENCE</scope>
    <source>
        <strain evidence="3">PCC 7425</strain>
    </source>
</reference>
<proteinExistence type="predicted"/>
<accession>B8HU88</accession>
<feature type="chain" id="PRO_5002871052" evidence="2">
    <location>
        <begin position="26"/>
        <end position="264"/>
    </location>
</feature>
<dbReference type="InterPro" id="IPR019734">
    <property type="entry name" value="TPR_rpt"/>
</dbReference>
<dbReference type="Pfam" id="PF14559">
    <property type="entry name" value="TPR_19"/>
    <property type="match status" value="2"/>
</dbReference>
<dbReference type="PANTHER" id="PTHR12558:SF13">
    <property type="entry name" value="CELL DIVISION CYCLE PROTEIN 27 HOMOLOG"/>
    <property type="match status" value="1"/>
</dbReference>
<evidence type="ECO:0000256" key="1">
    <source>
        <dbReference type="PROSITE-ProRule" id="PRU00339"/>
    </source>
</evidence>
<protein>
    <submittedName>
        <fullName evidence="3">Tetratricopeptide TPR_2 repeat protein</fullName>
    </submittedName>
</protein>
<name>B8HU88_CYAP4</name>
<dbReference type="AlphaFoldDB" id="B8HU88"/>
<dbReference type="InterPro" id="IPR011990">
    <property type="entry name" value="TPR-like_helical_dom_sf"/>
</dbReference>
<feature type="repeat" description="TPR" evidence="1">
    <location>
        <begin position="96"/>
        <end position="129"/>
    </location>
</feature>
<dbReference type="Gene3D" id="1.25.40.10">
    <property type="entry name" value="Tetratricopeptide repeat domain"/>
    <property type="match status" value="1"/>
</dbReference>
<sequence>MLHSNVTLKLLLGGLLLTGCANSAANSPTSTSYSPALATTTAKNNLPEGSVANAESQKIAMANNLLEKGKKAQEKGQHQEAIKAFQRSVKLNPDNLSGYQLLSEAQFQAGEQEAAIATLQTALKRKPNDIAMLNTLGMAYLSSDRLTEAERILSQVTDLQPSNKTAYFSLSLVQQRLRQFERAIENAQRAAKLEPENPHPLVVLAVTQWDMGDQTKAVQTYKQVLKKAPQYGNQTYLIYLKPEGFNADQIQVVEAVLTATKKKS</sequence>